<organism evidence="5 6">
    <name type="scientific">Serendipita indica (strain DSM 11827)</name>
    <name type="common">Root endophyte fungus</name>
    <name type="synonym">Piriformospora indica</name>
    <dbReference type="NCBI Taxonomy" id="1109443"/>
    <lineage>
        <taxon>Eukaryota</taxon>
        <taxon>Fungi</taxon>
        <taxon>Dikarya</taxon>
        <taxon>Basidiomycota</taxon>
        <taxon>Agaricomycotina</taxon>
        <taxon>Agaricomycetes</taxon>
        <taxon>Sebacinales</taxon>
        <taxon>Serendipitaceae</taxon>
        <taxon>Serendipita</taxon>
    </lineage>
</organism>
<reference evidence="5 6" key="1">
    <citation type="journal article" date="2011" name="PLoS Pathog.">
        <title>Endophytic Life Strategies Decoded by Genome and Transcriptome Analyses of the Mutualistic Root Symbiont Piriformospora indica.</title>
        <authorList>
            <person name="Zuccaro A."/>
            <person name="Lahrmann U."/>
            <person name="Guldener U."/>
            <person name="Langen G."/>
            <person name="Pfiffi S."/>
            <person name="Biedenkopf D."/>
            <person name="Wong P."/>
            <person name="Samans B."/>
            <person name="Grimm C."/>
            <person name="Basiewicz M."/>
            <person name="Murat C."/>
            <person name="Martin F."/>
            <person name="Kogel K.H."/>
        </authorList>
    </citation>
    <scope>NUCLEOTIDE SEQUENCE [LARGE SCALE GENOMIC DNA]</scope>
    <source>
        <strain evidence="5 6">DSM 11827</strain>
    </source>
</reference>
<accession>G4TUW6</accession>
<evidence type="ECO:0000313" key="5">
    <source>
        <dbReference type="EMBL" id="CCA75109.1"/>
    </source>
</evidence>
<feature type="coiled-coil region" evidence="3">
    <location>
        <begin position="454"/>
        <end position="481"/>
    </location>
</feature>
<dbReference type="Proteomes" id="UP000007148">
    <property type="component" value="Unassembled WGS sequence"/>
</dbReference>
<dbReference type="InterPro" id="IPR028133">
    <property type="entry name" value="Dynamitin"/>
</dbReference>
<comment type="caution">
    <text evidence="5">The sequence shown here is derived from an EMBL/GenBank/DDBJ whole genome shotgun (WGS) entry which is preliminary data.</text>
</comment>
<sequence length="481" mass="51668">MSAAKYANLPDIDTAQDVYETADPEALTQTRDAGSDDESKQKTAAEGPSTEELDPSSLLSAKEAHKVFRKAEKRRGEPARPVNFAFADTFLSLLSITARAVYSYPRGSDESSDSDSVPPTLRSRGKHSSQFERLLAIKQELAALEAELSRPGGASSPPEGSVTSPTRKKAANGKSKANEDPTELLKGVHDVRVRLERIGSGKDNRERLLEAVVNGNIKRPASPPHSHTLSHSHTNILGNPLSPQLHSPGLHRREGSLHRREGSFSGSQNVGAKEEVDPGIAKLDSRVGELERLVGSGSAALDETTPLPPPLLPMLTRLNTQLTILTQPRTIDSISRRLKLLLTDMDRVVAQNPAAASTAQGGGANKGTGAAGSGATTSAIQEQITPILQRLAPHLPTLPHILARLKTLSTLHAAAADFQRGVEQLEAQQARNRSSLNDLDAAVKALEKSMQDNAEVEKGNVSKLEANVQQLLQRLERLEHP</sequence>
<dbReference type="EMBL" id="CAFZ01000399">
    <property type="protein sequence ID" value="CCA75109.1"/>
    <property type="molecule type" value="Genomic_DNA"/>
</dbReference>
<dbReference type="GO" id="GO:0005737">
    <property type="term" value="C:cytoplasm"/>
    <property type="evidence" value="ECO:0007669"/>
    <property type="project" value="UniProtKB-SubCell"/>
</dbReference>
<evidence type="ECO:0000256" key="1">
    <source>
        <dbReference type="ARBA" id="ARBA00004496"/>
    </source>
</evidence>
<feature type="compositionally biased region" description="Basic and acidic residues" evidence="4">
    <location>
        <begin position="33"/>
        <end position="43"/>
    </location>
</feature>
<dbReference type="Pfam" id="PF04912">
    <property type="entry name" value="Dynamitin"/>
    <property type="match status" value="1"/>
</dbReference>
<feature type="region of interest" description="Disordered" evidence="4">
    <location>
        <begin position="1"/>
        <end position="61"/>
    </location>
</feature>
<dbReference type="HOGENOM" id="CLU_033559_0_0_1"/>
<keyword evidence="2" id="KW-0963">Cytoplasm</keyword>
<dbReference type="OrthoDB" id="4977at2759"/>
<keyword evidence="6" id="KW-1185">Reference proteome</keyword>
<comment type="subcellular location">
    <subcellularLocation>
        <location evidence="1">Cytoplasm</location>
    </subcellularLocation>
</comment>
<keyword evidence="3" id="KW-0175">Coiled coil</keyword>
<protein>
    <submittedName>
        <fullName evidence="5">Uncharacterized protein</fullName>
    </submittedName>
</protein>
<dbReference type="STRING" id="1109443.G4TUW6"/>
<dbReference type="InParanoid" id="G4TUW6"/>
<dbReference type="GO" id="GO:0005869">
    <property type="term" value="C:dynactin complex"/>
    <property type="evidence" value="ECO:0007669"/>
    <property type="project" value="InterPro"/>
</dbReference>
<evidence type="ECO:0000256" key="4">
    <source>
        <dbReference type="SAM" id="MobiDB-lite"/>
    </source>
</evidence>
<feature type="region of interest" description="Disordered" evidence="4">
    <location>
        <begin position="354"/>
        <end position="374"/>
    </location>
</feature>
<evidence type="ECO:0000256" key="3">
    <source>
        <dbReference type="SAM" id="Coils"/>
    </source>
</evidence>
<evidence type="ECO:0000256" key="2">
    <source>
        <dbReference type="ARBA" id="ARBA00022490"/>
    </source>
</evidence>
<name>G4TUW6_SERID</name>
<proteinExistence type="predicted"/>
<feature type="compositionally biased region" description="Gly residues" evidence="4">
    <location>
        <begin position="360"/>
        <end position="372"/>
    </location>
</feature>
<dbReference type="OMA" id="SDMDIQP"/>
<feature type="region of interest" description="Disordered" evidence="4">
    <location>
        <begin position="104"/>
        <end position="129"/>
    </location>
</feature>
<evidence type="ECO:0000313" key="6">
    <source>
        <dbReference type="Proteomes" id="UP000007148"/>
    </source>
</evidence>
<dbReference type="PANTHER" id="PTHR15346">
    <property type="entry name" value="DYNACTIN SUBUNIT"/>
    <property type="match status" value="1"/>
</dbReference>
<dbReference type="AlphaFoldDB" id="G4TUW6"/>
<dbReference type="GO" id="GO:0007017">
    <property type="term" value="P:microtubule-based process"/>
    <property type="evidence" value="ECO:0007669"/>
    <property type="project" value="InterPro"/>
</dbReference>
<dbReference type="eggNOG" id="KOG3958">
    <property type="taxonomic scope" value="Eukaryota"/>
</dbReference>
<feature type="region of interest" description="Disordered" evidence="4">
    <location>
        <begin position="146"/>
        <end position="183"/>
    </location>
</feature>
<gene>
    <name evidence="5" type="ORF">PIIN_09093</name>
</gene>